<name>A0A7C4XIG7_UNCKA</name>
<dbReference type="EMBL" id="DSRT01000135">
    <property type="protein sequence ID" value="HGW29776.1"/>
    <property type="molecule type" value="Genomic_DNA"/>
</dbReference>
<proteinExistence type="predicted"/>
<keyword evidence="2" id="KW-0808">Transferase</keyword>
<dbReference type="InterPro" id="IPR050194">
    <property type="entry name" value="Glycosyltransferase_grp1"/>
</dbReference>
<feature type="domain" description="Glycosyl transferase family 1" evidence="1">
    <location>
        <begin position="206"/>
        <end position="356"/>
    </location>
</feature>
<dbReference type="InterPro" id="IPR001296">
    <property type="entry name" value="Glyco_trans_1"/>
</dbReference>
<organism evidence="2">
    <name type="scientific">candidate division WWE3 bacterium</name>
    <dbReference type="NCBI Taxonomy" id="2053526"/>
    <lineage>
        <taxon>Bacteria</taxon>
        <taxon>Katanobacteria</taxon>
    </lineage>
</organism>
<evidence type="ECO:0000313" key="2">
    <source>
        <dbReference type="EMBL" id="HGW29776.1"/>
    </source>
</evidence>
<comment type="caution">
    <text evidence="2">The sequence shown here is derived from an EMBL/GenBank/DDBJ whole genome shotgun (WGS) entry which is preliminary data.</text>
</comment>
<dbReference type="PANTHER" id="PTHR45947">
    <property type="entry name" value="SULFOQUINOVOSYL TRANSFERASE SQD2"/>
    <property type="match status" value="1"/>
</dbReference>
<protein>
    <submittedName>
        <fullName evidence="2">Glycosyltransferase family 4 protein</fullName>
    </submittedName>
</protein>
<dbReference type="Pfam" id="PF00534">
    <property type="entry name" value="Glycos_transf_1"/>
    <property type="match status" value="1"/>
</dbReference>
<dbReference type="GO" id="GO:0016757">
    <property type="term" value="F:glycosyltransferase activity"/>
    <property type="evidence" value="ECO:0007669"/>
    <property type="project" value="InterPro"/>
</dbReference>
<gene>
    <name evidence="2" type="ORF">ENR63_02540</name>
</gene>
<dbReference type="Gene3D" id="3.40.50.2000">
    <property type="entry name" value="Glycogen Phosphorylase B"/>
    <property type="match status" value="2"/>
</dbReference>
<reference evidence="2" key="1">
    <citation type="journal article" date="2020" name="mSystems">
        <title>Genome- and Community-Level Interaction Insights into Carbon Utilization and Element Cycling Functions of Hydrothermarchaeota in Hydrothermal Sediment.</title>
        <authorList>
            <person name="Zhou Z."/>
            <person name="Liu Y."/>
            <person name="Xu W."/>
            <person name="Pan J."/>
            <person name="Luo Z.H."/>
            <person name="Li M."/>
        </authorList>
    </citation>
    <scope>NUCLEOTIDE SEQUENCE [LARGE SCALE GENOMIC DNA]</scope>
    <source>
        <strain evidence="2">SpSt-417</strain>
    </source>
</reference>
<accession>A0A7C4XIG7</accession>
<dbReference type="PANTHER" id="PTHR45947:SF3">
    <property type="entry name" value="SULFOQUINOVOSYL TRANSFERASE SQD2"/>
    <property type="match status" value="1"/>
</dbReference>
<dbReference type="SUPFAM" id="SSF53756">
    <property type="entry name" value="UDP-Glycosyltransferase/glycogen phosphorylase"/>
    <property type="match status" value="1"/>
</dbReference>
<evidence type="ECO:0000259" key="1">
    <source>
        <dbReference type="Pfam" id="PF00534"/>
    </source>
</evidence>
<sequence>MKIALVHDDLIQKGGAEKVFLALHDIFPEAPIYTSVASDYWVKYCKGQKIDLRTSFLQKFPFSIELNRYYSPFLLHALAFESFDFSEFDLVISSSARYAHGIITKPSTTHIAYINSPGRMFWEPNQYFENEEYGVFKSLKFLARPFLAPFVGWLRAWDYVAAQRPDYVIANSKTPQERIKKYYGREAEIIYPFVDFDKFEVGEEALVEDKEKYFIIITRLAPWKRVDIAVEACKELGVKLKIIGTGPDMGRLKALVEGAPVEFLGYASDTEKVRLLKGALALINTQIEDFGIVPLEAMAAGRPVLAYGKGGVLETVIPGSTGEFFHGQTKEALMETLKKFDPSKYNSDVCKKQAKKFDRIVFAAKIKDYVLRHW</sequence>
<dbReference type="AlphaFoldDB" id="A0A7C4XIG7"/>